<evidence type="ECO:0000313" key="2">
    <source>
        <dbReference type="EMBL" id="AOO82216.1"/>
    </source>
</evidence>
<dbReference type="Proteomes" id="UP000094969">
    <property type="component" value="Chromosome"/>
</dbReference>
<dbReference type="STRING" id="1526658.BHK69_18795"/>
<evidence type="ECO:0000259" key="1">
    <source>
        <dbReference type="Pfam" id="PF06527"/>
    </source>
</evidence>
<name>A0A1D7U4B0_9HYPH</name>
<dbReference type="Pfam" id="PF06527">
    <property type="entry name" value="TniQ"/>
    <property type="match status" value="1"/>
</dbReference>
<dbReference type="AlphaFoldDB" id="A0A1D7U4B0"/>
<reference evidence="2 3" key="1">
    <citation type="journal article" date="2015" name="Antonie Van Leeuwenhoek">
        <title>Bosea vaviloviae sp. nov., a new species of slow-growing rhizobia isolated from nodules of the relict species Vavilovia formosa (Stev.) Fed.</title>
        <authorList>
            <person name="Safronova V.I."/>
            <person name="Kuznetsova I.G."/>
            <person name="Sazanova A.L."/>
            <person name="Kimeklis A.K."/>
            <person name="Belimov A.A."/>
            <person name="Andronov E.E."/>
            <person name="Pinaev A.G."/>
            <person name="Chizhevskaya E.P."/>
            <person name="Pukhaev A.R."/>
            <person name="Popov K.P."/>
            <person name="Willems A."/>
            <person name="Tikhonovich I.A."/>
        </authorList>
    </citation>
    <scope>NUCLEOTIDE SEQUENCE [LARGE SCALE GENOMIC DNA]</scope>
    <source>
        <strain evidence="2 3">Vaf18</strain>
    </source>
</reference>
<dbReference type="InterPro" id="IPR009492">
    <property type="entry name" value="TniQ"/>
</dbReference>
<dbReference type="RefSeq" id="WP_069691426.1">
    <property type="nucleotide sequence ID" value="NZ_CP017147.1"/>
</dbReference>
<sequence>MSFAVDPLRNPLALIEGETPASFISRLAAQHLAASAAEFCSDFLMDFDKIARGNPDQLAKLAWFTSCDLDSLRRHAPQIHNQNLLLGRARFPKHLTTAGRLRVCPECLALDIAAAPELRRDVAAAQRALWLIGPVRSCMLHERALVEVAPRGKRRHDFAMRIDDCLDDLDAWFDRSPVRVASPFERYIVQRIQTDDCGLELLDPLSIGETCSVCLWFGTFALKGPAGKIVGASEEELNDAAIAGFEILKLGPEGLGDFVSDTAATALRMRNARTTPHHVLGLLYLNLREDRDSTPQYATIRTIVAKSLSKHIPPNADQTPFLGIDVGNSAPVTLHSLRKSTGLAINTLKRLLSAIAKDKPDQAVQEWRWRAVPQSEATALFGTLRSLIDSTELGIRFGLARHTLVDLADAGTLVPIEGKFTPKLLAYYRSDDVSKFEARLLSKLKSAPTSEKLVSLGHAAGATSVHPADLIALILEGVIDGFTSDASVTSADQNIRVRVEQIRSHLGGTETGVTTREAARTLGTNEKVVGALVQEKLIEGRNIRCVQSGRWRTSISTTSLEAFGEAFITHTQVGRHLKLNPAQTSQLLERSGINVEIDPGKVFCRIYRRSAVRSLLHANPHSP</sequence>
<dbReference type="KEGG" id="bvv:BHK69_18795"/>
<proteinExistence type="predicted"/>
<gene>
    <name evidence="2" type="ORF">BHK69_18795</name>
</gene>
<dbReference type="OrthoDB" id="7595282at2"/>
<organism evidence="2 3">
    <name type="scientific">Bosea vaviloviae</name>
    <dbReference type="NCBI Taxonomy" id="1526658"/>
    <lineage>
        <taxon>Bacteria</taxon>
        <taxon>Pseudomonadati</taxon>
        <taxon>Pseudomonadota</taxon>
        <taxon>Alphaproteobacteria</taxon>
        <taxon>Hyphomicrobiales</taxon>
        <taxon>Boseaceae</taxon>
        <taxon>Bosea</taxon>
    </lineage>
</organism>
<dbReference type="EMBL" id="CP017147">
    <property type="protein sequence ID" value="AOO82216.1"/>
    <property type="molecule type" value="Genomic_DNA"/>
</dbReference>
<evidence type="ECO:0000313" key="3">
    <source>
        <dbReference type="Proteomes" id="UP000094969"/>
    </source>
</evidence>
<feature type="domain" description="TniQ" evidence="1">
    <location>
        <begin position="14"/>
        <end position="145"/>
    </location>
</feature>
<keyword evidence="3" id="KW-1185">Reference proteome</keyword>
<accession>A0A1D7U4B0</accession>
<protein>
    <recommendedName>
        <fullName evidence="1">TniQ domain-containing protein</fullName>
    </recommendedName>
</protein>